<dbReference type="Pfam" id="PF07670">
    <property type="entry name" value="Gate"/>
    <property type="match status" value="2"/>
</dbReference>
<keyword evidence="13" id="KW-0410">Iron transport</keyword>
<dbReference type="GO" id="GO:0015093">
    <property type="term" value="F:ferrous iron transmembrane transporter activity"/>
    <property type="evidence" value="ECO:0007669"/>
    <property type="project" value="UniProtKB-UniRule"/>
</dbReference>
<evidence type="ECO:0000256" key="6">
    <source>
        <dbReference type="ARBA" id="ARBA00022741"/>
    </source>
</evidence>
<sequence length="712" mass="76685">MGLTSGSTGIHAVDTRLVVKKQQESHMVVALAGNPNVGKSTVFNALTGMNQHTGNWPGKTVANAQGNCTHKGRGFVLVDIPGSYSLMAHSAEEEVARDFICFGAPDAVAVVCDATCLERNLNLVLQTLEITGSVVVCVNLMDEARRKGISVDLELVSRRLGVPVIPAAARSGEGLEELMDALAGLPRESRRETRLIRYPKPVEQAVALLEPALEKLCAGRLPARWAALRLLDGDEKLRCSLSSLCGAQLEEQADVAQALARARALLGQAGLTGEGLEDAIVSALVREAERICRGAVLAQPTRQELRDRKIDRALTSKWFGYPLMLLLLAAVLWLTIAGANLPSELLAKGLFWVQDQLSRAFVCFHAPEWLRGVLVDGVFRTLAWVVSVMLPPMAIFFPLFTLLEDLGYLPRVAFNLDKYFKKCCACGKQALTMCMGFGCNAAGIVGCRIIDSPRERLIAMITNNFVPCNGRFPTLIAILSMFFLGAAGGLSGSILSALLLTGIILLGILMTFLVSKLLSMTLLKGVPSSFTLELPPYRRPQIGRVIVRSIFDRTLFVLGRAAAVAAPAGLVIWLLANVTVGEHTLLALCSGFLDPFGRFLGMDGVILLAFVLGLPANEIVVPIMIMAYTQTGVLTDLAELSALKGLLVANGWTWITAVSTMLFSLMHWPCSTTCMTIRKESGSVKWTAVSFLVPTLAGVVVCGLFANLARLL</sequence>
<dbReference type="GO" id="GO:0005525">
    <property type="term" value="F:GTP binding"/>
    <property type="evidence" value="ECO:0007669"/>
    <property type="project" value="UniProtKB-KW"/>
</dbReference>
<dbReference type="Gene3D" id="3.40.50.300">
    <property type="entry name" value="P-loop containing nucleotide triphosphate hydrolases"/>
    <property type="match status" value="1"/>
</dbReference>
<dbReference type="Pfam" id="PF07664">
    <property type="entry name" value="FeoB_C"/>
    <property type="match status" value="1"/>
</dbReference>
<dbReference type="SUPFAM" id="SSF52540">
    <property type="entry name" value="P-loop containing nucleoside triphosphate hydrolases"/>
    <property type="match status" value="1"/>
</dbReference>
<evidence type="ECO:0000256" key="12">
    <source>
        <dbReference type="PIRSR" id="PIRSR603373-2"/>
    </source>
</evidence>
<keyword evidence="12" id="KW-0460">Magnesium</keyword>
<feature type="transmembrane region" description="Helical" evidence="13">
    <location>
        <begin position="382"/>
        <end position="403"/>
    </location>
</feature>
<feature type="binding site" evidence="11">
    <location>
        <begin position="79"/>
        <end position="82"/>
    </location>
    <ligand>
        <name>GTP</name>
        <dbReference type="ChEBI" id="CHEBI:37565"/>
        <label>1</label>
    </ligand>
</feature>
<feature type="binding site" evidence="12">
    <location>
        <position position="44"/>
    </location>
    <ligand>
        <name>Mg(2+)</name>
        <dbReference type="ChEBI" id="CHEBI:18420"/>
        <label>2</label>
    </ligand>
</feature>
<keyword evidence="3 13" id="KW-0813">Transport</keyword>
<comment type="similarity">
    <text evidence="13">Belongs to the TRAFAC class TrmE-Era-EngA-EngB-Septin-like GTPase superfamily. FeoB GTPase (TC 9.A.8) family.</text>
</comment>
<dbReference type="AlphaFoldDB" id="A0A923I4D0"/>
<reference evidence="15" key="1">
    <citation type="submission" date="2020-08" db="EMBL/GenBank/DDBJ databases">
        <title>Genome public.</title>
        <authorList>
            <person name="Liu C."/>
            <person name="Sun Q."/>
        </authorList>
    </citation>
    <scope>NUCLEOTIDE SEQUENCE</scope>
    <source>
        <strain evidence="15">BX8</strain>
    </source>
</reference>
<feature type="binding site" evidence="12">
    <location>
        <position position="47"/>
    </location>
    <ligand>
        <name>Mg(2+)</name>
        <dbReference type="ChEBI" id="CHEBI:18420"/>
        <label>2</label>
    </ligand>
</feature>
<dbReference type="CDD" id="cd01879">
    <property type="entry name" value="FeoB"/>
    <property type="match status" value="1"/>
</dbReference>
<evidence type="ECO:0000256" key="3">
    <source>
        <dbReference type="ARBA" id="ARBA00022448"/>
    </source>
</evidence>
<feature type="binding site" evidence="11">
    <location>
        <begin position="139"/>
        <end position="142"/>
    </location>
    <ligand>
        <name>GTP</name>
        <dbReference type="ChEBI" id="CHEBI:37565"/>
        <label>1</label>
    </ligand>
</feature>
<feature type="binding site" evidence="11">
    <location>
        <begin position="33"/>
        <end position="40"/>
    </location>
    <ligand>
        <name>GTP</name>
        <dbReference type="ChEBI" id="CHEBI:37565"/>
        <label>1</label>
    </ligand>
</feature>
<evidence type="ECO:0000256" key="1">
    <source>
        <dbReference type="ARBA" id="ARBA00003926"/>
    </source>
</evidence>
<evidence type="ECO:0000256" key="8">
    <source>
        <dbReference type="ARBA" id="ARBA00023134"/>
    </source>
</evidence>
<comment type="caution">
    <text evidence="15">The sequence shown here is derived from an EMBL/GenBank/DDBJ whole genome shotgun (WGS) entry which is preliminary data.</text>
</comment>
<feature type="transmembrane region" description="Helical" evidence="13">
    <location>
        <begin position="470"/>
        <end position="488"/>
    </location>
</feature>
<evidence type="ECO:0000313" key="15">
    <source>
        <dbReference type="EMBL" id="MBC5580126.1"/>
    </source>
</evidence>
<evidence type="ECO:0000259" key="14">
    <source>
        <dbReference type="PROSITE" id="PS51711"/>
    </source>
</evidence>
<feature type="domain" description="FeoB-type G" evidence="14">
    <location>
        <begin position="26"/>
        <end position="188"/>
    </location>
</feature>
<feature type="transmembrane region" description="Helical" evidence="13">
    <location>
        <begin position="554"/>
        <end position="576"/>
    </location>
</feature>
<dbReference type="InterPro" id="IPR050860">
    <property type="entry name" value="FeoB_GTPase"/>
</dbReference>
<keyword evidence="6 11" id="KW-0547">Nucleotide-binding</keyword>
<dbReference type="InterPro" id="IPR011642">
    <property type="entry name" value="Gate_dom"/>
</dbReference>
<keyword evidence="5 13" id="KW-0812">Transmembrane</keyword>
<dbReference type="InterPro" id="IPR003373">
    <property type="entry name" value="Fe2_transport_prot-B"/>
</dbReference>
<feature type="transmembrane region" description="Helical" evidence="13">
    <location>
        <begin position="318"/>
        <end position="336"/>
    </location>
</feature>
<evidence type="ECO:0000256" key="7">
    <source>
        <dbReference type="ARBA" id="ARBA00022989"/>
    </source>
</evidence>
<evidence type="ECO:0000313" key="16">
    <source>
        <dbReference type="Proteomes" id="UP000659630"/>
    </source>
</evidence>
<feature type="transmembrane region" description="Helical" evidence="13">
    <location>
        <begin position="605"/>
        <end position="625"/>
    </location>
</feature>
<keyword evidence="13" id="KW-0406">Ion transport</keyword>
<dbReference type="NCBIfam" id="TIGR00437">
    <property type="entry name" value="feoB"/>
    <property type="match status" value="1"/>
</dbReference>
<evidence type="ECO:0000256" key="13">
    <source>
        <dbReference type="RuleBase" id="RU362098"/>
    </source>
</evidence>
<keyword evidence="9 13" id="KW-0472">Membrane</keyword>
<keyword evidence="4" id="KW-1003">Cell membrane</keyword>
<feature type="binding site" evidence="12">
    <location>
        <position position="45"/>
    </location>
    <ligand>
        <name>Mg(2+)</name>
        <dbReference type="ChEBI" id="CHEBI:18420"/>
        <label>2</label>
    </ligand>
</feature>
<dbReference type="InterPro" id="IPR027417">
    <property type="entry name" value="P-loop_NTPase"/>
</dbReference>
<evidence type="ECO:0000256" key="10">
    <source>
        <dbReference type="NCBIfam" id="TIGR00437"/>
    </source>
</evidence>
<dbReference type="GO" id="GO:0046872">
    <property type="term" value="F:metal ion binding"/>
    <property type="evidence" value="ECO:0007669"/>
    <property type="project" value="UniProtKB-KW"/>
</dbReference>
<dbReference type="InterPro" id="IPR041069">
    <property type="entry name" value="FeoB_Cyto"/>
</dbReference>
<keyword evidence="13" id="KW-0408">Iron</keyword>
<dbReference type="InterPro" id="IPR011640">
    <property type="entry name" value="Fe2_transport_prot_B_C"/>
</dbReference>
<comment type="function">
    <text evidence="1 13">Probable transporter of a GTP-driven Fe(2+) uptake system.</text>
</comment>
<proteinExistence type="inferred from homology"/>
<dbReference type="Pfam" id="PF02421">
    <property type="entry name" value="FeoB_N"/>
    <property type="match status" value="1"/>
</dbReference>
<gene>
    <name evidence="15" type="primary">feoB</name>
    <name evidence="15" type="ORF">H8S23_01240</name>
</gene>
<dbReference type="GO" id="GO:0005886">
    <property type="term" value="C:plasma membrane"/>
    <property type="evidence" value="ECO:0007669"/>
    <property type="project" value="UniProtKB-SubCell"/>
</dbReference>
<dbReference type="PANTHER" id="PTHR43185">
    <property type="entry name" value="FERROUS IRON TRANSPORT PROTEIN B"/>
    <property type="match status" value="1"/>
</dbReference>
<dbReference type="Gene3D" id="1.10.287.1770">
    <property type="match status" value="1"/>
</dbReference>
<feature type="transmembrane region" description="Helical" evidence="13">
    <location>
        <begin position="688"/>
        <end position="709"/>
    </location>
</feature>
<name>A0A923I4D0_9FIRM</name>
<dbReference type="InterPro" id="IPR030389">
    <property type="entry name" value="G_FEOB_dom"/>
</dbReference>
<evidence type="ECO:0000256" key="2">
    <source>
        <dbReference type="ARBA" id="ARBA00004651"/>
    </source>
</evidence>
<evidence type="ECO:0000256" key="5">
    <source>
        <dbReference type="ARBA" id="ARBA00022692"/>
    </source>
</evidence>
<dbReference type="PANTHER" id="PTHR43185:SF2">
    <property type="entry name" value="FERROUS IRON TRANSPORT PROTEIN B"/>
    <property type="match status" value="1"/>
</dbReference>
<evidence type="ECO:0000256" key="9">
    <source>
        <dbReference type="ARBA" id="ARBA00023136"/>
    </source>
</evidence>
<evidence type="ECO:0000256" key="11">
    <source>
        <dbReference type="PIRSR" id="PIRSR603373-1"/>
    </source>
</evidence>
<keyword evidence="8 11" id="KW-0342">GTP-binding</keyword>
<comment type="subcellular location">
    <subcellularLocation>
        <location evidence="2 13">Cell membrane</location>
        <topology evidence="2 13">Multi-pass membrane protein</topology>
    </subcellularLocation>
</comment>
<organism evidence="15 16">
    <name type="scientific">Anaerofilum hominis</name>
    <dbReference type="NCBI Taxonomy" id="2763016"/>
    <lineage>
        <taxon>Bacteria</taxon>
        <taxon>Bacillati</taxon>
        <taxon>Bacillota</taxon>
        <taxon>Clostridia</taxon>
        <taxon>Eubacteriales</taxon>
        <taxon>Oscillospiraceae</taxon>
        <taxon>Anaerofilum</taxon>
    </lineage>
</organism>
<dbReference type="Pfam" id="PF17910">
    <property type="entry name" value="FeoB_Cyto"/>
    <property type="match status" value="1"/>
</dbReference>
<accession>A0A923I4D0</accession>
<dbReference type="Proteomes" id="UP000659630">
    <property type="component" value="Unassembled WGS sequence"/>
</dbReference>
<evidence type="ECO:0000256" key="4">
    <source>
        <dbReference type="ARBA" id="ARBA00022475"/>
    </source>
</evidence>
<dbReference type="PROSITE" id="PS51711">
    <property type="entry name" value="G_FEOB"/>
    <property type="match status" value="1"/>
</dbReference>
<dbReference type="EMBL" id="JACONZ010000001">
    <property type="protein sequence ID" value="MBC5580126.1"/>
    <property type="molecule type" value="Genomic_DNA"/>
</dbReference>
<keyword evidence="16" id="KW-1185">Reference proteome</keyword>
<keyword evidence="12" id="KW-0479">Metal-binding</keyword>
<protein>
    <recommendedName>
        <fullName evidence="10 13">Ferrous iron transport protein B</fullName>
    </recommendedName>
</protein>
<keyword evidence="7 13" id="KW-1133">Transmembrane helix</keyword>
<feature type="transmembrane region" description="Helical" evidence="13">
    <location>
        <begin position="646"/>
        <end position="668"/>
    </location>
</feature>
<dbReference type="RefSeq" id="WP_186886498.1">
    <property type="nucleotide sequence ID" value="NZ_JACONZ010000001.1"/>
</dbReference>
<feature type="binding site" evidence="12">
    <location>
        <position position="48"/>
    </location>
    <ligand>
        <name>Mg(2+)</name>
        <dbReference type="ChEBI" id="CHEBI:18420"/>
        <label>2</label>
    </ligand>
</feature>
<feature type="transmembrane region" description="Helical" evidence="13">
    <location>
        <begin position="494"/>
        <end position="514"/>
    </location>
</feature>